<feature type="region of interest" description="Disordered" evidence="2">
    <location>
        <begin position="242"/>
        <end position="301"/>
    </location>
</feature>
<keyword evidence="6" id="KW-1185">Reference proteome</keyword>
<sequence length="597" mass="64587">MSFFRQGVDATAAGLGTALRTSAVPFRSISGAFAGESEAPNAGSSTSASGSPKPASNSSSRPNASRSTSQARVSVGKDDDDDDDDATLVRSAADSLRLGAKNEEKRRRQVQEQTRAQTQQQQRQHPKATAAPPDRSAGSGGGSFFASAGSFLLPSRKPSPTTSRSASPAPRSSSSTNQKQPPAPSIPPDMNCFDFPADWPDAERSPEGGALPSRRYYVLTQAGKPVFLSHLAKRRLAREDAARTRLRQARETQRERDEKLASLGTSTADEEERKRLTSEGEEARKAEEEARRLESLASDQDEEQSAVQVGVLQALVSNFASHGNETLESKSIEILKLPARSSRVVYLLREPLYLAVTSTWHGAGYLYSDSATTLKAHLEVLYSGIVSLISEAQLHRLFARGHNFDLRRMLEGTDGIVESLVARMQADFGLSLGAGGGGVCLRPMRVDLKLREDLTACLSLERWERRPLGKALAAASAAEGDEATKRSSSPSSSGQSRSSSKPLDPQQLLSQRMPARPKDLIYVLLVTPELELVTLVRPRRLSAYPLDLHLLINTVAGMSRRGQREAGTVNWVPICLPRFAPQGMVQAHISWLGAAPE</sequence>
<feature type="region of interest" description="Disordered" evidence="2">
    <location>
        <begin position="34"/>
        <end position="208"/>
    </location>
</feature>
<accession>A0A316URU6</accession>
<dbReference type="GeneID" id="37030660"/>
<dbReference type="STRING" id="1569628.A0A316URU6"/>
<dbReference type="Pfam" id="PF19037">
    <property type="entry name" value="Fuz_longin_2"/>
    <property type="match status" value="1"/>
</dbReference>
<keyword evidence="1" id="KW-0926">Vacuole</keyword>
<evidence type="ECO:0000256" key="1">
    <source>
        <dbReference type="RuleBase" id="RU367048"/>
    </source>
</evidence>
<reference evidence="5 6" key="1">
    <citation type="journal article" date="2018" name="Mol. Biol. Evol.">
        <title>Broad Genomic Sampling Reveals a Smut Pathogenic Ancestry of the Fungal Clade Ustilaginomycotina.</title>
        <authorList>
            <person name="Kijpornyongpan T."/>
            <person name="Mondo S.J."/>
            <person name="Barry K."/>
            <person name="Sandor L."/>
            <person name="Lee J."/>
            <person name="Lipzen A."/>
            <person name="Pangilinan J."/>
            <person name="LaButti K."/>
            <person name="Hainaut M."/>
            <person name="Henrissat B."/>
            <person name="Grigoriev I.V."/>
            <person name="Spatafora J.W."/>
            <person name="Aime M.C."/>
        </authorList>
    </citation>
    <scope>NUCLEOTIDE SEQUENCE [LARGE SCALE GENOMIC DNA]</scope>
    <source>
        <strain evidence="5 6">MCA 5214</strain>
    </source>
</reference>
<feature type="compositionally biased region" description="Low complexity" evidence="2">
    <location>
        <begin position="111"/>
        <end position="123"/>
    </location>
</feature>
<dbReference type="RefSeq" id="XP_025362652.1">
    <property type="nucleotide sequence ID" value="XM_025508837.1"/>
</dbReference>
<keyword evidence="1" id="KW-0653">Protein transport</keyword>
<proteinExistence type="inferred from homology"/>
<comment type="subcellular location">
    <subcellularLocation>
        <location evidence="1">Endosome</location>
        <location evidence="1">Multivesicular body membrane</location>
        <topology evidence="1">Peripheral membrane protein</topology>
    </subcellularLocation>
    <subcellularLocation>
        <location evidence="1">Prevacuolar compartment membrane</location>
        <topology evidence="1">Peripheral membrane protein</topology>
    </subcellularLocation>
    <subcellularLocation>
        <location evidence="1">Vacuole membrane</location>
        <topology evidence="1">Peripheral membrane protein</topology>
    </subcellularLocation>
</comment>
<comment type="similarity">
    <text evidence="1">Belongs to the MON1/SAND family.</text>
</comment>
<protein>
    <recommendedName>
        <fullName evidence="1">Vacuolar fusion protein MON1</fullName>
    </recommendedName>
</protein>
<dbReference type="GO" id="GO:0000329">
    <property type="term" value="C:fungal-type vacuole membrane"/>
    <property type="evidence" value="ECO:0007669"/>
    <property type="project" value="TreeGrafter"/>
</dbReference>
<dbReference type="EMBL" id="KZ819666">
    <property type="protein sequence ID" value="PWN28040.1"/>
    <property type="molecule type" value="Genomic_DNA"/>
</dbReference>
<keyword evidence="1" id="KW-0813">Transport</keyword>
<evidence type="ECO:0000259" key="4">
    <source>
        <dbReference type="Pfam" id="PF19037"/>
    </source>
</evidence>
<feature type="compositionally biased region" description="Basic and acidic residues" evidence="2">
    <location>
        <begin position="242"/>
        <end position="260"/>
    </location>
</feature>
<keyword evidence="1" id="KW-0472">Membrane</keyword>
<dbReference type="PANTHER" id="PTHR13027:SF7">
    <property type="entry name" value="VACUOLAR FUSION PROTEIN MON1 HOMOLOG"/>
    <property type="match status" value="1"/>
</dbReference>
<dbReference type="InterPro" id="IPR004353">
    <property type="entry name" value="Mon1"/>
</dbReference>
<dbReference type="GO" id="GO:0032585">
    <property type="term" value="C:multivesicular body membrane"/>
    <property type="evidence" value="ECO:0007669"/>
    <property type="project" value="UniProtKB-SubCell"/>
</dbReference>
<dbReference type="PANTHER" id="PTHR13027">
    <property type="entry name" value="SAND PROTEIN-RELATED"/>
    <property type="match status" value="1"/>
</dbReference>
<feature type="domain" description="FUZ/MON1/HPS1 second Longin" evidence="4">
    <location>
        <begin position="518"/>
        <end position="592"/>
    </location>
</feature>
<feature type="compositionally biased region" description="Low complexity" evidence="2">
    <location>
        <begin position="487"/>
        <end position="500"/>
    </location>
</feature>
<keyword evidence="1" id="KW-0072">Autophagy</keyword>
<feature type="compositionally biased region" description="Low complexity" evidence="2">
    <location>
        <begin position="47"/>
        <end position="69"/>
    </location>
</feature>
<evidence type="ECO:0000259" key="3">
    <source>
        <dbReference type="Pfam" id="PF19036"/>
    </source>
</evidence>
<gene>
    <name evidence="5" type="ORF">BDZ90DRAFT_274406</name>
</gene>
<dbReference type="InterPro" id="IPR043972">
    <property type="entry name" value="FUZ/MON1/HPS1_longin_1"/>
</dbReference>
<organism evidence="5 6">
    <name type="scientific">Jaminaea rosea</name>
    <dbReference type="NCBI Taxonomy" id="1569628"/>
    <lineage>
        <taxon>Eukaryota</taxon>
        <taxon>Fungi</taxon>
        <taxon>Dikarya</taxon>
        <taxon>Basidiomycota</taxon>
        <taxon>Ustilaginomycotina</taxon>
        <taxon>Exobasidiomycetes</taxon>
        <taxon>Microstromatales</taxon>
        <taxon>Microstromatales incertae sedis</taxon>
        <taxon>Jaminaea</taxon>
    </lineage>
</organism>
<dbReference type="AlphaFoldDB" id="A0A316URU6"/>
<feature type="domain" description="FUZ/MON1/HPS1 first Longin" evidence="3">
    <location>
        <begin position="216"/>
        <end position="420"/>
    </location>
</feature>
<feature type="compositionally biased region" description="Basic and acidic residues" evidence="2">
    <location>
        <begin position="100"/>
        <end position="110"/>
    </location>
</feature>
<comment type="function">
    <text evidence="1">Required for multiple vacuole delivery pathways including the cytoplasm to vacuole transport (Cvt), autophagy, pexophagy and endocytosis.</text>
</comment>
<evidence type="ECO:0000256" key="2">
    <source>
        <dbReference type="SAM" id="MobiDB-lite"/>
    </source>
</evidence>
<dbReference type="Pfam" id="PF19036">
    <property type="entry name" value="Fuz_longin_1"/>
    <property type="match status" value="1"/>
</dbReference>
<dbReference type="OrthoDB" id="272411at2759"/>
<name>A0A316URU6_9BASI</name>
<dbReference type="InterPro" id="IPR043971">
    <property type="entry name" value="FUZ/MON1/HPS1_longin_2"/>
</dbReference>
<dbReference type="GO" id="GO:0016192">
    <property type="term" value="P:vesicle-mediated transport"/>
    <property type="evidence" value="ECO:0007669"/>
    <property type="project" value="InterPro"/>
</dbReference>
<feature type="region of interest" description="Disordered" evidence="2">
    <location>
        <begin position="474"/>
        <end position="506"/>
    </location>
</feature>
<keyword evidence="1" id="KW-0967">Endosome</keyword>
<dbReference type="GO" id="GO:0035658">
    <property type="term" value="C:Mon1-Ccz1 complex"/>
    <property type="evidence" value="ECO:0007669"/>
    <property type="project" value="TreeGrafter"/>
</dbReference>
<dbReference type="GO" id="GO:0006914">
    <property type="term" value="P:autophagy"/>
    <property type="evidence" value="ECO:0007669"/>
    <property type="project" value="UniProtKB-UniRule"/>
</dbReference>
<evidence type="ECO:0000313" key="6">
    <source>
        <dbReference type="Proteomes" id="UP000245884"/>
    </source>
</evidence>
<dbReference type="Proteomes" id="UP000245884">
    <property type="component" value="Unassembled WGS sequence"/>
</dbReference>
<feature type="compositionally biased region" description="Low complexity" evidence="2">
    <location>
        <begin position="144"/>
        <end position="176"/>
    </location>
</feature>
<dbReference type="GO" id="GO:0006623">
    <property type="term" value="P:protein targeting to vacuole"/>
    <property type="evidence" value="ECO:0007669"/>
    <property type="project" value="UniProtKB-UniRule"/>
</dbReference>
<evidence type="ECO:0000313" key="5">
    <source>
        <dbReference type="EMBL" id="PWN28040.1"/>
    </source>
</evidence>
<feature type="compositionally biased region" description="Basic and acidic residues" evidence="2">
    <location>
        <begin position="271"/>
        <end position="294"/>
    </location>
</feature>